<keyword evidence="2" id="KW-1185">Reference proteome</keyword>
<dbReference type="PANTHER" id="PTHR33069:SF3">
    <property type="entry name" value="DYNEIN HEAVY CHAIN TAIL DOMAIN-CONTAINING PROTEIN"/>
    <property type="match status" value="1"/>
</dbReference>
<evidence type="ECO:0000313" key="2">
    <source>
        <dbReference type="Proteomes" id="UP000054564"/>
    </source>
</evidence>
<dbReference type="OrthoDB" id="2506958at2759"/>
<protein>
    <submittedName>
        <fullName evidence="1">Uncharacterized protein</fullName>
    </submittedName>
</protein>
<gene>
    <name evidence="1" type="ORF">PSTG_13806</name>
</gene>
<proteinExistence type="predicted"/>
<dbReference type="EMBL" id="AJIL01000153">
    <property type="protein sequence ID" value="KNE92824.1"/>
    <property type="molecule type" value="Genomic_DNA"/>
</dbReference>
<sequence length="396" mass="45702">MQQQGDLVVKGFKSLISKYDPNGDKNLYPRPVPKTLLISGVEFKRELMNQLRSHLLPMLEQQITSLSVLLHHSHLDKEPILTFQRILDIQTELDQTLNSIQSAIYTLCPEPEPYLSGRINDQHLKEFKCFRLDGIYYIIKANVMDEVIVMFRRSSNLIHQLGFTTRYHASRTSLTTARRSVTKYTAASCTEINSTIRWLQGTELDLVQFDWPSEIRSIDDPLEQLSRLTDPTGRLNETNVEPGNVELMKQVTALARSILPIAKLSRIFLNKVSRRGMNDKRFPLFTGMRSDQLHSLSELAEEVPVDIEKFLPAMRDAGRVHRSVTQADLTGIAEDLHKRFESALFLISFYLVPLIQDVDDFPAQKYYKTWLATWYDQFSLAVQNLEDACKSFQWVY</sequence>
<dbReference type="Proteomes" id="UP000054564">
    <property type="component" value="Unassembled WGS sequence"/>
</dbReference>
<accession>A0A0L0V1C4</accession>
<name>A0A0L0V1C4_9BASI</name>
<dbReference type="AlphaFoldDB" id="A0A0L0V1C4"/>
<reference evidence="2" key="1">
    <citation type="submission" date="2014-03" db="EMBL/GenBank/DDBJ databases">
        <title>The Genome Sequence of Puccinia striiformis f. sp. tritici PST-78.</title>
        <authorList>
            <consortium name="The Broad Institute Genome Sequencing Platform"/>
            <person name="Cuomo C."/>
            <person name="Hulbert S."/>
            <person name="Chen X."/>
            <person name="Walker B."/>
            <person name="Young S.K."/>
            <person name="Zeng Q."/>
            <person name="Gargeya S."/>
            <person name="Fitzgerald M."/>
            <person name="Haas B."/>
            <person name="Abouelleil A."/>
            <person name="Alvarado L."/>
            <person name="Arachchi H.M."/>
            <person name="Berlin A.M."/>
            <person name="Chapman S.B."/>
            <person name="Goldberg J."/>
            <person name="Griggs A."/>
            <person name="Gujja S."/>
            <person name="Hansen M."/>
            <person name="Howarth C."/>
            <person name="Imamovic A."/>
            <person name="Larimer J."/>
            <person name="McCowan C."/>
            <person name="Montmayeur A."/>
            <person name="Murphy C."/>
            <person name="Neiman D."/>
            <person name="Pearson M."/>
            <person name="Priest M."/>
            <person name="Roberts A."/>
            <person name="Saif S."/>
            <person name="Shea T."/>
            <person name="Sisk P."/>
            <person name="Sykes S."/>
            <person name="Wortman J."/>
            <person name="Nusbaum C."/>
            <person name="Birren B."/>
        </authorList>
    </citation>
    <scope>NUCLEOTIDE SEQUENCE [LARGE SCALE GENOMIC DNA]</scope>
    <source>
        <strain evidence="2">race PST-78</strain>
    </source>
</reference>
<evidence type="ECO:0000313" key="1">
    <source>
        <dbReference type="EMBL" id="KNE92824.1"/>
    </source>
</evidence>
<dbReference type="STRING" id="1165861.A0A0L0V1C4"/>
<comment type="caution">
    <text evidence="1">The sequence shown here is derived from an EMBL/GenBank/DDBJ whole genome shotgun (WGS) entry which is preliminary data.</text>
</comment>
<organism evidence="1 2">
    <name type="scientific">Puccinia striiformis f. sp. tritici PST-78</name>
    <dbReference type="NCBI Taxonomy" id="1165861"/>
    <lineage>
        <taxon>Eukaryota</taxon>
        <taxon>Fungi</taxon>
        <taxon>Dikarya</taxon>
        <taxon>Basidiomycota</taxon>
        <taxon>Pucciniomycotina</taxon>
        <taxon>Pucciniomycetes</taxon>
        <taxon>Pucciniales</taxon>
        <taxon>Pucciniaceae</taxon>
        <taxon>Puccinia</taxon>
    </lineage>
</organism>
<dbReference type="PANTHER" id="PTHR33069">
    <property type="entry name" value="CHROMOSOME 7, WHOLE GENOME SHOTGUN SEQUENCE-RELATED"/>
    <property type="match status" value="1"/>
</dbReference>